<proteinExistence type="predicted"/>
<name>A0A6V7GSS3_9HYME</name>
<keyword evidence="2" id="KW-1185">Reference proteome</keyword>
<protein>
    <submittedName>
        <fullName evidence="1">Uncharacterized protein</fullName>
    </submittedName>
</protein>
<dbReference type="EMBL" id="CAJDYZ010000297">
    <property type="protein sequence ID" value="CAD1468264.1"/>
    <property type="molecule type" value="Genomic_DNA"/>
</dbReference>
<feature type="non-terminal residue" evidence="1">
    <location>
        <position position="1"/>
    </location>
</feature>
<sequence length="103" mass="11734">TNIVSYRETLIFQTVRIKALLTIKKIDECLRNALHTLDERKWRVIVVQRQSRIARKWANVVSLKLTSVCLCPRMASGTIIPHACPPLANYVALPARLRGQPDD</sequence>
<dbReference type="Proteomes" id="UP000752696">
    <property type="component" value="Unassembled WGS sequence"/>
</dbReference>
<reference evidence="1" key="1">
    <citation type="submission" date="2020-07" db="EMBL/GenBank/DDBJ databases">
        <authorList>
            <person name="Nazaruddin N."/>
        </authorList>
    </citation>
    <scope>NUCLEOTIDE SEQUENCE</scope>
</reference>
<evidence type="ECO:0000313" key="2">
    <source>
        <dbReference type="Proteomes" id="UP000752696"/>
    </source>
</evidence>
<organism evidence="1 2">
    <name type="scientific">Heterotrigona itama</name>
    <dbReference type="NCBI Taxonomy" id="395501"/>
    <lineage>
        <taxon>Eukaryota</taxon>
        <taxon>Metazoa</taxon>
        <taxon>Ecdysozoa</taxon>
        <taxon>Arthropoda</taxon>
        <taxon>Hexapoda</taxon>
        <taxon>Insecta</taxon>
        <taxon>Pterygota</taxon>
        <taxon>Neoptera</taxon>
        <taxon>Endopterygota</taxon>
        <taxon>Hymenoptera</taxon>
        <taxon>Apocrita</taxon>
        <taxon>Aculeata</taxon>
        <taxon>Apoidea</taxon>
        <taxon>Anthophila</taxon>
        <taxon>Apidae</taxon>
        <taxon>Heterotrigona</taxon>
    </lineage>
</organism>
<evidence type="ECO:0000313" key="1">
    <source>
        <dbReference type="EMBL" id="CAD1468264.1"/>
    </source>
</evidence>
<comment type="caution">
    <text evidence="1">The sequence shown here is derived from an EMBL/GenBank/DDBJ whole genome shotgun (WGS) entry which is preliminary data.</text>
</comment>
<accession>A0A6V7GSS3</accession>
<gene>
    <name evidence="1" type="ORF">MHI_LOCUS34836</name>
</gene>
<dbReference type="OrthoDB" id="10559604at2759"/>
<dbReference type="AlphaFoldDB" id="A0A6V7GSS3"/>